<keyword evidence="10" id="KW-1185">Reference proteome</keyword>
<evidence type="ECO:0000256" key="7">
    <source>
        <dbReference type="SAM" id="Phobius"/>
    </source>
</evidence>
<protein>
    <submittedName>
        <fullName evidence="9">M48 family metalloprotease</fullName>
    </submittedName>
</protein>
<keyword evidence="1 6" id="KW-0645">Protease</keyword>
<name>A0A7X5LMB5_9ALTE</name>
<gene>
    <name evidence="9" type="ORF">GTH32_12555</name>
</gene>
<keyword evidence="3 6" id="KW-0378">Hydrolase</keyword>
<keyword evidence="7" id="KW-0472">Membrane</keyword>
<dbReference type="EMBL" id="JAAAWN010000016">
    <property type="protein sequence ID" value="NDV92006.1"/>
    <property type="molecule type" value="Genomic_DNA"/>
</dbReference>
<evidence type="ECO:0000256" key="4">
    <source>
        <dbReference type="ARBA" id="ARBA00022833"/>
    </source>
</evidence>
<organism evidence="9 10">
    <name type="scientific">Alteromonas profundi</name>
    <dbReference type="NCBI Taxonomy" id="2696062"/>
    <lineage>
        <taxon>Bacteria</taxon>
        <taxon>Pseudomonadati</taxon>
        <taxon>Pseudomonadota</taxon>
        <taxon>Gammaproteobacteria</taxon>
        <taxon>Alteromonadales</taxon>
        <taxon>Alteromonadaceae</taxon>
        <taxon>Alteromonas/Salinimonas group</taxon>
        <taxon>Alteromonas</taxon>
    </lineage>
</organism>
<evidence type="ECO:0000256" key="1">
    <source>
        <dbReference type="ARBA" id="ARBA00022670"/>
    </source>
</evidence>
<evidence type="ECO:0000256" key="5">
    <source>
        <dbReference type="ARBA" id="ARBA00023049"/>
    </source>
</evidence>
<reference evidence="9 10" key="1">
    <citation type="submission" date="2020-01" db="EMBL/GenBank/DDBJ databases">
        <authorList>
            <person name="Chen J."/>
            <person name="Zhu S."/>
            <person name="Yang J."/>
        </authorList>
    </citation>
    <scope>NUCLEOTIDE SEQUENCE [LARGE SCALE GENOMIC DNA]</scope>
    <source>
        <strain evidence="9 10">345S023</strain>
    </source>
</reference>
<dbReference type="Gene3D" id="3.30.2010.10">
    <property type="entry name" value="Metalloproteases ('zincins'), catalytic domain"/>
    <property type="match status" value="1"/>
</dbReference>
<dbReference type="AlphaFoldDB" id="A0A7X5LMB5"/>
<evidence type="ECO:0000313" key="10">
    <source>
        <dbReference type="Proteomes" id="UP000470213"/>
    </source>
</evidence>
<dbReference type="InterPro" id="IPR052173">
    <property type="entry name" value="Beta-lactam_resp_regulator"/>
</dbReference>
<sequence>MLVGNMAITLNLLSIAVLVFAISVVFIAVISPFTLHRIAQFTFGIRKVILWSLVTAPWWIAISCVGFFWPRQQDIFPAALLNDFAHWHHVDIFSFTSWHAVTLLSASAYLLWSVTRTVYIRRKQASSMADLIGLSDIKLQHINGKQGYYSLPLPIPAAFTTGLLSPKIYVTTALKERVNEQELDIIVRHEIAHVESRDPLFKVVFATFAAFFPITATRELIKQFTLLTEQMADSAVTKEYDNLDVAQTLINVARMQRSVDSMHNNMGCDGLQTSYFGNDQTSVRVQSLISPVMSSSRLAMGFAIILFASAPLLTASTVDSLHHIIETFFTH</sequence>
<evidence type="ECO:0000313" key="9">
    <source>
        <dbReference type="EMBL" id="NDV92006.1"/>
    </source>
</evidence>
<feature type="transmembrane region" description="Helical" evidence="7">
    <location>
        <begin position="298"/>
        <end position="318"/>
    </location>
</feature>
<feature type="transmembrane region" description="Helical" evidence="7">
    <location>
        <begin position="12"/>
        <end position="36"/>
    </location>
</feature>
<dbReference type="Pfam" id="PF01435">
    <property type="entry name" value="Peptidase_M48"/>
    <property type="match status" value="1"/>
</dbReference>
<proteinExistence type="inferred from homology"/>
<comment type="cofactor">
    <cofactor evidence="6">
        <name>Zn(2+)</name>
        <dbReference type="ChEBI" id="CHEBI:29105"/>
    </cofactor>
    <text evidence="6">Binds 1 zinc ion per subunit.</text>
</comment>
<feature type="domain" description="Peptidase M48" evidence="8">
    <location>
        <begin position="148"/>
        <end position="225"/>
    </location>
</feature>
<comment type="caution">
    <text evidence="9">The sequence shown here is derived from an EMBL/GenBank/DDBJ whole genome shotgun (WGS) entry which is preliminary data.</text>
</comment>
<dbReference type="GO" id="GO:0046872">
    <property type="term" value="F:metal ion binding"/>
    <property type="evidence" value="ECO:0007669"/>
    <property type="project" value="UniProtKB-KW"/>
</dbReference>
<evidence type="ECO:0000256" key="6">
    <source>
        <dbReference type="RuleBase" id="RU003983"/>
    </source>
</evidence>
<evidence type="ECO:0000259" key="8">
    <source>
        <dbReference type="Pfam" id="PF01435"/>
    </source>
</evidence>
<evidence type="ECO:0000256" key="3">
    <source>
        <dbReference type="ARBA" id="ARBA00022801"/>
    </source>
</evidence>
<dbReference type="GO" id="GO:0004222">
    <property type="term" value="F:metalloendopeptidase activity"/>
    <property type="evidence" value="ECO:0007669"/>
    <property type="project" value="InterPro"/>
</dbReference>
<dbReference type="PANTHER" id="PTHR34978:SF3">
    <property type="entry name" value="SLR0241 PROTEIN"/>
    <property type="match status" value="1"/>
</dbReference>
<dbReference type="CDD" id="cd07326">
    <property type="entry name" value="M56_BlaR1_MecR1_like"/>
    <property type="match status" value="1"/>
</dbReference>
<feature type="transmembrane region" description="Helical" evidence="7">
    <location>
        <begin position="89"/>
        <end position="112"/>
    </location>
</feature>
<dbReference type="GO" id="GO:0006508">
    <property type="term" value="P:proteolysis"/>
    <property type="evidence" value="ECO:0007669"/>
    <property type="project" value="UniProtKB-KW"/>
</dbReference>
<evidence type="ECO:0000256" key="2">
    <source>
        <dbReference type="ARBA" id="ARBA00022723"/>
    </source>
</evidence>
<keyword evidence="7" id="KW-0812">Transmembrane</keyword>
<dbReference type="Proteomes" id="UP000470213">
    <property type="component" value="Unassembled WGS sequence"/>
</dbReference>
<comment type="similarity">
    <text evidence="6">Belongs to the peptidase M48 family.</text>
</comment>
<accession>A0A7X5LMB5</accession>
<keyword evidence="4 6" id="KW-0862">Zinc</keyword>
<dbReference type="PANTHER" id="PTHR34978">
    <property type="entry name" value="POSSIBLE SENSOR-TRANSDUCER PROTEIN BLAR"/>
    <property type="match status" value="1"/>
</dbReference>
<dbReference type="InterPro" id="IPR001915">
    <property type="entry name" value="Peptidase_M48"/>
</dbReference>
<keyword evidence="7" id="KW-1133">Transmembrane helix</keyword>
<keyword evidence="2" id="KW-0479">Metal-binding</keyword>
<feature type="transmembrane region" description="Helical" evidence="7">
    <location>
        <begin position="48"/>
        <end position="69"/>
    </location>
</feature>
<keyword evidence="5 6" id="KW-0482">Metalloprotease</keyword>